<accession>A0AAV3RQS2</accession>
<sequence length="244" mass="26162">MAYSDNLMTMDPSFMLHNAFPDTWLPDNFSRETETIAKALQKSFDFQDFDNNLDFSSELLSPSPWLNNSDSTTVSGGSVEQENNSLMASKRVRNNNMVVRLVPNGDKIKKRRSRASKRGTTTFINADVENFRQLVQEVTGLKFGGGGGTGRGGVVVKPEAHRVVNKLQMIGGGGGLHTLDTSAFLVGPTNRSNQLEKVGGGGGGVVPPSAAEVVVGGGGSACSTTQFDFDSYCSFPTLESWKAI</sequence>
<feature type="domain" description="VQ" evidence="1">
    <location>
        <begin position="120"/>
        <end position="140"/>
    </location>
</feature>
<evidence type="ECO:0000259" key="1">
    <source>
        <dbReference type="Pfam" id="PF05678"/>
    </source>
</evidence>
<dbReference type="GO" id="GO:0005634">
    <property type="term" value="C:nucleus"/>
    <property type="evidence" value="ECO:0007669"/>
    <property type="project" value="TreeGrafter"/>
</dbReference>
<dbReference type="Proteomes" id="UP001454036">
    <property type="component" value="Unassembled WGS sequence"/>
</dbReference>
<reference evidence="2 3" key="1">
    <citation type="submission" date="2024-01" db="EMBL/GenBank/DDBJ databases">
        <title>The complete chloroplast genome sequence of Lithospermum erythrorhizon: insights into the phylogenetic relationship among Boraginaceae species and the maternal lineages of purple gromwells.</title>
        <authorList>
            <person name="Okada T."/>
            <person name="Watanabe K."/>
        </authorList>
    </citation>
    <scope>NUCLEOTIDE SEQUENCE [LARGE SCALE GENOMIC DNA]</scope>
</reference>
<protein>
    <recommendedName>
        <fullName evidence="1">VQ domain-containing protein</fullName>
    </recommendedName>
</protein>
<dbReference type="PANTHER" id="PTHR33179">
    <property type="entry name" value="VQ MOTIF-CONTAINING PROTEIN"/>
    <property type="match status" value="1"/>
</dbReference>
<dbReference type="AlphaFoldDB" id="A0AAV3RQS2"/>
<organism evidence="2 3">
    <name type="scientific">Lithospermum erythrorhizon</name>
    <name type="common">Purple gromwell</name>
    <name type="synonym">Lithospermum officinale var. erythrorhizon</name>
    <dbReference type="NCBI Taxonomy" id="34254"/>
    <lineage>
        <taxon>Eukaryota</taxon>
        <taxon>Viridiplantae</taxon>
        <taxon>Streptophyta</taxon>
        <taxon>Embryophyta</taxon>
        <taxon>Tracheophyta</taxon>
        <taxon>Spermatophyta</taxon>
        <taxon>Magnoliopsida</taxon>
        <taxon>eudicotyledons</taxon>
        <taxon>Gunneridae</taxon>
        <taxon>Pentapetalae</taxon>
        <taxon>asterids</taxon>
        <taxon>lamiids</taxon>
        <taxon>Boraginales</taxon>
        <taxon>Boraginaceae</taxon>
        <taxon>Boraginoideae</taxon>
        <taxon>Lithospermeae</taxon>
        <taxon>Lithospermum</taxon>
    </lineage>
</organism>
<dbReference type="InterPro" id="IPR008889">
    <property type="entry name" value="VQ"/>
</dbReference>
<dbReference type="EMBL" id="BAABME010011471">
    <property type="protein sequence ID" value="GAA0183804.1"/>
    <property type="molecule type" value="Genomic_DNA"/>
</dbReference>
<dbReference type="PANTHER" id="PTHR33179:SF9">
    <property type="entry name" value="OS01G0278000 PROTEIN"/>
    <property type="match status" value="1"/>
</dbReference>
<dbReference type="Pfam" id="PF05678">
    <property type="entry name" value="VQ"/>
    <property type="match status" value="1"/>
</dbReference>
<gene>
    <name evidence="2" type="ORF">LIER_31153</name>
</gene>
<dbReference type="InterPro" id="IPR039609">
    <property type="entry name" value="VQ_15/22"/>
</dbReference>
<evidence type="ECO:0000313" key="3">
    <source>
        <dbReference type="Proteomes" id="UP001454036"/>
    </source>
</evidence>
<comment type="caution">
    <text evidence="2">The sequence shown here is derived from an EMBL/GenBank/DDBJ whole genome shotgun (WGS) entry which is preliminary data.</text>
</comment>
<evidence type="ECO:0000313" key="2">
    <source>
        <dbReference type="EMBL" id="GAA0183804.1"/>
    </source>
</evidence>
<proteinExistence type="predicted"/>
<keyword evidence="3" id="KW-1185">Reference proteome</keyword>
<dbReference type="GO" id="GO:0006970">
    <property type="term" value="P:response to osmotic stress"/>
    <property type="evidence" value="ECO:0007669"/>
    <property type="project" value="TreeGrafter"/>
</dbReference>
<dbReference type="GO" id="GO:0005516">
    <property type="term" value="F:calmodulin binding"/>
    <property type="evidence" value="ECO:0007669"/>
    <property type="project" value="TreeGrafter"/>
</dbReference>
<name>A0AAV3RQS2_LITER</name>